<comment type="similarity">
    <text evidence="3">Belongs to the class-V pyridoxal-phosphate-dependent aminotransferase family.</text>
</comment>
<evidence type="ECO:0000313" key="6">
    <source>
        <dbReference type="EMBL" id="PAU95664.1"/>
    </source>
</evidence>
<dbReference type="Proteomes" id="UP000218831">
    <property type="component" value="Unassembled WGS sequence"/>
</dbReference>
<dbReference type="PANTHER" id="PTHR43586">
    <property type="entry name" value="CYSTEINE DESULFURASE"/>
    <property type="match status" value="1"/>
</dbReference>
<dbReference type="EMBL" id="NSKE01000001">
    <property type="protein sequence ID" value="PAU95664.1"/>
    <property type="molecule type" value="Genomic_DNA"/>
</dbReference>
<reference evidence="6 7" key="1">
    <citation type="submission" date="2017-08" db="EMBL/GenBank/DDBJ databases">
        <title>Aliifodinibius alkalisoli sp. nov., isolated from saline alkaline soil.</title>
        <authorList>
            <person name="Liu D."/>
            <person name="Zhang G."/>
        </authorList>
    </citation>
    <scope>NUCLEOTIDE SEQUENCE [LARGE SCALE GENOMIC DNA]</scope>
    <source>
        <strain evidence="6 7">WN023</strain>
    </source>
</reference>
<evidence type="ECO:0000256" key="4">
    <source>
        <dbReference type="RuleBase" id="RU004504"/>
    </source>
</evidence>
<dbReference type="Gene3D" id="3.90.1150.10">
    <property type="entry name" value="Aspartate Aminotransferase, domain 1"/>
    <property type="match status" value="1"/>
</dbReference>
<dbReference type="OrthoDB" id="513408at2"/>
<feature type="domain" description="Aminotransferase class V" evidence="5">
    <location>
        <begin position="18"/>
        <end position="381"/>
    </location>
</feature>
<dbReference type="RefSeq" id="WP_095604909.1">
    <property type="nucleotide sequence ID" value="NZ_NSKE01000001.1"/>
</dbReference>
<evidence type="ECO:0000313" key="7">
    <source>
        <dbReference type="Proteomes" id="UP000218831"/>
    </source>
</evidence>
<accession>A0A2A2GF97</accession>
<proteinExistence type="inferred from homology"/>
<keyword evidence="7" id="KW-1185">Reference proteome</keyword>
<protein>
    <submittedName>
        <fullName evidence="6">Aminotransferase</fullName>
    </submittedName>
</protein>
<dbReference type="GO" id="GO:0008483">
    <property type="term" value="F:transaminase activity"/>
    <property type="evidence" value="ECO:0007669"/>
    <property type="project" value="UniProtKB-KW"/>
</dbReference>
<dbReference type="InterPro" id="IPR015424">
    <property type="entry name" value="PyrdxlP-dep_Trfase"/>
</dbReference>
<dbReference type="PANTHER" id="PTHR43586:SF24">
    <property type="entry name" value="BLR4730 PROTEIN"/>
    <property type="match status" value="1"/>
</dbReference>
<evidence type="ECO:0000259" key="5">
    <source>
        <dbReference type="Pfam" id="PF00266"/>
    </source>
</evidence>
<organism evidence="6 7">
    <name type="scientific">Fodinibius salipaludis</name>
    <dbReference type="NCBI Taxonomy" id="2032627"/>
    <lineage>
        <taxon>Bacteria</taxon>
        <taxon>Pseudomonadati</taxon>
        <taxon>Balneolota</taxon>
        <taxon>Balneolia</taxon>
        <taxon>Balneolales</taxon>
        <taxon>Balneolaceae</taxon>
        <taxon>Fodinibius</taxon>
    </lineage>
</organism>
<dbReference type="InterPro" id="IPR020578">
    <property type="entry name" value="Aminotrans_V_PyrdxlP_BS"/>
</dbReference>
<dbReference type="Gene3D" id="3.40.640.10">
    <property type="entry name" value="Type I PLP-dependent aspartate aminotransferase-like (Major domain)"/>
    <property type="match status" value="1"/>
</dbReference>
<keyword evidence="6" id="KW-0808">Transferase</keyword>
<name>A0A2A2GF97_9BACT</name>
<keyword evidence="6" id="KW-0032">Aminotransferase</keyword>
<evidence type="ECO:0000256" key="1">
    <source>
        <dbReference type="ARBA" id="ARBA00001933"/>
    </source>
</evidence>
<gene>
    <name evidence="6" type="ORF">CK503_00960</name>
</gene>
<keyword evidence="2" id="KW-0663">Pyridoxal phosphate</keyword>
<sequence>MNINTLRDDTPGTKNVIHFNNAGASLMPKNVSESVINYLREESLYGGYETADKNRDSINKAYSSIAEFINARPNEIALLENATAAWNMAFFSIDFSDGDRILTSISEYASNFISYLRLQEKADVNLEIIPNDEHGQTSVSSLKKMMDKNVKLISITHIPTNSGLVNPVEKIGDITQEYDCFYLVDACQSIGQYPVDVQKIGCDMLSATGRKYLRGPRGTGFLYTKKDQIENLIPPFIDLHAAEWSSKQKYELRNDARRFENWEMNYAGIMGLQTAVEYASDIGINQIWKRITKLAEKLRWELAKLPRVSVHDIGEIKGGIITFTIDSISSREIKNHLSGKGINVSTSSKSSTLLDMEERNLSNLVRASIHYYNTLTEIDQFIRVVKKIADR</sequence>
<dbReference type="SUPFAM" id="SSF53383">
    <property type="entry name" value="PLP-dependent transferases"/>
    <property type="match status" value="1"/>
</dbReference>
<dbReference type="PROSITE" id="PS00595">
    <property type="entry name" value="AA_TRANSFER_CLASS_5"/>
    <property type="match status" value="1"/>
</dbReference>
<comment type="cofactor">
    <cofactor evidence="1 4">
        <name>pyridoxal 5'-phosphate</name>
        <dbReference type="ChEBI" id="CHEBI:597326"/>
    </cofactor>
</comment>
<evidence type="ECO:0000256" key="3">
    <source>
        <dbReference type="RuleBase" id="RU004075"/>
    </source>
</evidence>
<dbReference type="InterPro" id="IPR000192">
    <property type="entry name" value="Aminotrans_V_dom"/>
</dbReference>
<evidence type="ECO:0000256" key="2">
    <source>
        <dbReference type="ARBA" id="ARBA00022898"/>
    </source>
</evidence>
<dbReference type="AlphaFoldDB" id="A0A2A2GF97"/>
<dbReference type="InterPro" id="IPR015421">
    <property type="entry name" value="PyrdxlP-dep_Trfase_major"/>
</dbReference>
<comment type="caution">
    <text evidence="6">The sequence shown here is derived from an EMBL/GenBank/DDBJ whole genome shotgun (WGS) entry which is preliminary data.</text>
</comment>
<dbReference type="Pfam" id="PF00266">
    <property type="entry name" value="Aminotran_5"/>
    <property type="match status" value="1"/>
</dbReference>
<dbReference type="InterPro" id="IPR015422">
    <property type="entry name" value="PyrdxlP-dep_Trfase_small"/>
</dbReference>